<sequence>MRALIDHLPDYSGLAPRAAEPAAPRAGEAPARPAAPHPASPIAAPIPAAPPAPDLALLVQEAEAAGRAAGEAAARARFDRQRTEDAARAEERLAEARRAWAQAESEPLAQALAEALEQLGEDLASRLGRVIAPFLASALRERVLADMASAITRALADGTTPLLHVRGPADLLEGLQARLDPRAPVCFEAGTGGEIVAVAGATTFETQMQAWAARLALAQE</sequence>
<evidence type="ECO:0008006" key="4">
    <source>
        <dbReference type="Google" id="ProtNLM"/>
    </source>
</evidence>
<feature type="region of interest" description="Disordered" evidence="1">
    <location>
        <begin position="1"/>
        <end position="47"/>
    </location>
</feature>
<gene>
    <name evidence="2" type="ORF">J2S75_003613</name>
</gene>
<comment type="caution">
    <text evidence="2">The sequence shown here is derived from an EMBL/GenBank/DDBJ whole genome shotgun (WGS) entry which is preliminary data.</text>
</comment>
<evidence type="ECO:0000313" key="3">
    <source>
        <dbReference type="Proteomes" id="UP001224682"/>
    </source>
</evidence>
<dbReference type="Proteomes" id="UP001224682">
    <property type="component" value="Unassembled WGS sequence"/>
</dbReference>
<reference evidence="2 3" key="1">
    <citation type="submission" date="2023-07" db="EMBL/GenBank/DDBJ databases">
        <title>Genomic Encyclopedia of Type Strains, Phase IV (KMG-IV): sequencing the most valuable type-strain genomes for metagenomic binning, comparative biology and taxonomic classification.</title>
        <authorList>
            <person name="Goeker M."/>
        </authorList>
    </citation>
    <scope>NUCLEOTIDE SEQUENCE [LARGE SCALE GENOMIC DNA]</scope>
    <source>
        <strain evidence="2 3">DSM 2457</strain>
    </source>
</reference>
<protein>
    <recommendedName>
        <fullName evidence="4">Flagellar assembly protein FliH/Type III secretion system HrpE domain-containing protein</fullName>
    </recommendedName>
</protein>
<evidence type="ECO:0000313" key="2">
    <source>
        <dbReference type="EMBL" id="MDQ0304568.1"/>
    </source>
</evidence>
<feature type="compositionally biased region" description="Low complexity" evidence="1">
    <location>
        <begin position="15"/>
        <end position="32"/>
    </location>
</feature>
<organism evidence="2 3">
    <name type="scientific">Ancylobacter polymorphus</name>
    <dbReference type="NCBI Taxonomy" id="223390"/>
    <lineage>
        <taxon>Bacteria</taxon>
        <taxon>Pseudomonadati</taxon>
        <taxon>Pseudomonadota</taxon>
        <taxon>Alphaproteobacteria</taxon>
        <taxon>Hyphomicrobiales</taxon>
        <taxon>Xanthobacteraceae</taxon>
        <taxon>Ancylobacter</taxon>
    </lineage>
</organism>
<dbReference type="RefSeq" id="WP_307021879.1">
    <property type="nucleotide sequence ID" value="NZ_JAUSUI010000008.1"/>
</dbReference>
<name>A0ABU0BH09_9HYPH</name>
<dbReference type="EMBL" id="JAUSUI010000008">
    <property type="protein sequence ID" value="MDQ0304568.1"/>
    <property type="molecule type" value="Genomic_DNA"/>
</dbReference>
<evidence type="ECO:0000256" key="1">
    <source>
        <dbReference type="SAM" id="MobiDB-lite"/>
    </source>
</evidence>
<keyword evidence="3" id="KW-1185">Reference proteome</keyword>
<accession>A0ABU0BH09</accession>
<proteinExistence type="predicted"/>